<proteinExistence type="inferred from homology"/>
<evidence type="ECO:0000256" key="2">
    <source>
        <dbReference type="RuleBase" id="RU004508"/>
    </source>
</evidence>
<gene>
    <name evidence="3" type="ORF">FB00_15980</name>
</gene>
<dbReference type="Gene3D" id="3.90.1150.10">
    <property type="entry name" value="Aspartate Aminotransferase, domain 1"/>
    <property type="match status" value="1"/>
</dbReference>
<keyword evidence="4" id="KW-1185">Reference proteome</keyword>
<protein>
    <recommendedName>
        <fullName evidence="5">DegT/DnrJ/EryC1/StrS aminotransferase family protein</fullName>
    </recommendedName>
</protein>
<dbReference type="Pfam" id="PF01041">
    <property type="entry name" value="DegT_DnrJ_EryC1"/>
    <property type="match status" value="1"/>
</dbReference>
<comment type="cofactor">
    <cofactor evidence="1">
        <name>pyridoxal 5'-phosphate</name>
        <dbReference type="ChEBI" id="CHEBI:597326"/>
    </cofactor>
</comment>
<comment type="caution">
    <text evidence="3">The sequence shown here is derived from an EMBL/GenBank/DDBJ whole genome shotgun (WGS) entry which is preliminary data.</text>
</comment>
<dbReference type="InterPro" id="IPR000653">
    <property type="entry name" value="DegT/StrS_aminotransferase"/>
</dbReference>
<dbReference type="AlphaFoldDB" id="A0A0H2KPG1"/>
<evidence type="ECO:0000313" key="3">
    <source>
        <dbReference type="EMBL" id="KLN33719.1"/>
    </source>
</evidence>
<sequence>MSRHPQDATATRMLADRTGTDPADWFLVFKARYGMEVVFRALAEARGTGDVVTQVFTCSTAVDPVLVAGLRPVYAEVSPATVAIDPERLVVGPATRAVVLQNTFGIVDDATALRLRAAARSVGALLVEDSAHCVTRLARDTDGSPVADVSFHSFGVEKMLPTRFGGAVWVNPALEPGLRAAIVSALDALPVVGARLDLAARSFRTQVRVLNRLPGGAAGKVRGALTAVGAYEPAIAPVENRGGLAHPPQRPSSWVTGRMVDALRSSGDVEARRADTVAEYVRGLSDVVEVPAGIGERAPLVRFPFFAPDAATADRLVRELTAAGFYVGKWYRPALFPGPDDPTVYGYTPGDPALATTEDLVARVVNLPTTVGVATARRIVEAVRSALGA</sequence>
<reference evidence="3 4" key="1">
    <citation type="submission" date="2014-05" db="EMBL/GenBank/DDBJ databases">
        <title>Cellulosimicrobium funkei U11 genome.</title>
        <authorList>
            <person name="Hu C."/>
            <person name="Gong Y."/>
            <person name="Wan W."/>
            <person name="Jiang M."/>
        </authorList>
    </citation>
    <scope>NUCLEOTIDE SEQUENCE [LARGE SCALE GENOMIC DNA]</scope>
    <source>
        <strain evidence="3 4">U11</strain>
    </source>
</reference>
<name>A0A0H2KPG1_9MICO</name>
<dbReference type="Proteomes" id="UP000035265">
    <property type="component" value="Unassembled WGS sequence"/>
</dbReference>
<accession>A0A0H2KPG1</accession>
<dbReference type="InterPro" id="IPR015424">
    <property type="entry name" value="PyrdxlP-dep_Trfase"/>
</dbReference>
<comment type="similarity">
    <text evidence="2">Belongs to the DegT/DnrJ/EryC1 family.</text>
</comment>
<dbReference type="Gene3D" id="3.40.640.10">
    <property type="entry name" value="Type I PLP-dependent aspartate aminotransferase-like (Major domain)"/>
    <property type="match status" value="1"/>
</dbReference>
<dbReference type="EMBL" id="JNBQ01000027">
    <property type="protein sequence ID" value="KLN33719.1"/>
    <property type="molecule type" value="Genomic_DNA"/>
</dbReference>
<keyword evidence="2" id="KW-0663">Pyridoxal phosphate</keyword>
<dbReference type="InterPro" id="IPR015422">
    <property type="entry name" value="PyrdxlP-dep_Trfase_small"/>
</dbReference>
<dbReference type="STRING" id="264251.FB00_15980"/>
<dbReference type="RefSeq" id="WP_047233840.1">
    <property type="nucleotide sequence ID" value="NZ_JNBQ01000027.1"/>
</dbReference>
<organism evidence="3 4">
    <name type="scientific">Cellulosimicrobium funkei</name>
    <dbReference type="NCBI Taxonomy" id="264251"/>
    <lineage>
        <taxon>Bacteria</taxon>
        <taxon>Bacillati</taxon>
        <taxon>Actinomycetota</taxon>
        <taxon>Actinomycetes</taxon>
        <taxon>Micrococcales</taxon>
        <taxon>Promicromonosporaceae</taxon>
        <taxon>Cellulosimicrobium</taxon>
    </lineage>
</organism>
<dbReference type="GO" id="GO:0008483">
    <property type="term" value="F:transaminase activity"/>
    <property type="evidence" value="ECO:0007669"/>
    <property type="project" value="TreeGrafter"/>
</dbReference>
<dbReference type="GO" id="GO:0030170">
    <property type="term" value="F:pyridoxal phosphate binding"/>
    <property type="evidence" value="ECO:0007669"/>
    <property type="project" value="TreeGrafter"/>
</dbReference>
<evidence type="ECO:0000313" key="4">
    <source>
        <dbReference type="Proteomes" id="UP000035265"/>
    </source>
</evidence>
<dbReference type="PANTHER" id="PTHR30244:SF34">
    <property type="entry name" value="DTDP-4-AMINO-4,6-DIDEOXYGALACTOSE TRANSAMINASE"/>
    <property type="match status" value="1"/>
</dbReference>
<evidence type="ECO:0008006" key="5">
    <source>
        <dbReference type="Google" id="ProtNLM"/>
    </source>
</evidence>
<evidence type="ECO:0000256" key="1">
    <source>
        <dbReference type="ARBA" id="ARBA00001933"/>
    </source>
</evidence>
<dbReference type="PANTHER" id="PTHR30244">
    <property type="entry name" value="TRANSAMINASE"/>
    <property type="match status" value="1"/>
</dbReference>
<dbReference type="SUPFAM" id="SSF53383">
    <property type="entry name" value="PLP-dependent transferases"/>
    <property type="match status" value="1"/>
</dbReference>
<dbReference type="GO" id="GO:0000271">
    <property type="term" value="P:polysaccharide biosynthetic process"/>
    <property type="evidence" value="ECO:0007669"/>
    <property type="project" value="TreeGrafter"/>
</dbReference>
<dbReference type="InterPro" id="IPR015421">
    <property type="entry name" value="PyrdxlP-dep_Trfase_major"/>
</dbReference>
<dbReference type="PATRIC" id="fig|264251.5.peg.3253"/>